<proteinExistence type="predicted"/>
<dbReference type="AlphaFoldDB" id="A0AAV9RZZ0"/>
<dbReference type="EMBL" id="JAHHUM010001157">
    <property type="protein sequence ID" value="KAK5614591.1"/>
    <property type="molecule type" value="Genomic_DNA"/>
</dbReference>
<protein>
    <recommendedName>
        <fullName evidence="4">Secreted protein</fullName>
    </recommendedName>
</protein>
<comment type="caution">
    <text evidence="2">The sequence shown here is derived from an EMBL/GenBank/DDBJ whole genome shotgun (WGS) entry which is preliminary data.</text>
</comment>
<keyword evidence="3" id="KW-1185">Reference proteome</keyword>
<accession>A0AAV9RZZ0</accession>
<dbReference type="Proteomes" id="UP001311232">
    <property type="component" value="Unassembled WGS sequence"/>
</dbReference>
<evidence type="ECO:0000313" key="3">
    <source>
        <dbReference type="Proteomes" id="UP001311232"/>
    </source>
</evidence>
<feature type="region of interest" description="Disordered" evidence="1">
    <location>
        <begin position="84"/>
        <end position="116"/>
    </location>
</feature>
<evidence type="ECO:0000313" key="2">
    <source>
        <dbReference type="EMBL" id="KAK5614591.1"/>
    </source>
</evidence>
<feature type="compositionally biased region" description="Basic and acidic residues" evidence="1">
    <location>
        <begin position="106"/>
        <end position="116"/>
    </location>
</feature>
<gene>
    <name evidence="2" type="ORF">CRENBAI_016016</name>
</gene>
<organism evidence="2 3">
    <name type="scientific">Crenichthys baileyi</name>
    <name type="common">White River springfish</name>
    <dbReference type="NCBI Taxonomy" id="28760"/>
    <lineage>
        <taxon>Eukaryota</taxon>
        <taxon>Metazoa</taxon>
        <taxon>Chordata</taxon>
        <taxon>Craniata</taxon>
        <taxon>Vertebrata</taxon>
        <taxon>Euteleostomi</taxon>
        <taxon>Actinopterygii</taxon>
        <taxon>Neopterygii</taxon>
        <taxon>Teleostei</taxon>
        <taxon>Neoteleostei</taxon>
        <taxon>Acanthomorphata</taxon>
        <taxon>Ovalentaria</taxon>
        <taxon>Atherinomorphae</taxon>
        <taxon>Cyprinodontiformes</taxon>
        <taxon>Goodeidae</taxon>
        <taxon>Crenichthys</taxon>
    </lineage>
</organism>
<evidence type="ECO:0000256" key="1">
    <source>
        <dbReference type="SAM" id="MobiDB-lite"/>
    </source>
</evidence>
<name>A0AAV9RZZ0_9TELE</name>
<evidence type="ECO:0008006" key="4">
    <source>
        <dbReference type="Google" id="ProtNLM"/>
    </source>
</evidence>
<reference evidence="2 3" key="1">
    <citation type="submission" date="2021-06" db="EMBL/GenBank/DDBJ databases">
        <authorList>
            <person name="Palmer J.M."/>
        </authorList>
    </citation>
    <scope>NUCLEOTIDE SEQUENCE [LARGE SCALE GENOMIC DNA]</scope>
    <source>
        <strain evidence="2 3">MEX-2019</strain>
        <tissue evidence="2">Muscle</tissue>
    </source>
</reference>
<sequence length="116" mass="13564">MASQIVVTALYLIKSMSASVSRVRVSLGPISTQQVDPLRCLALTFARTTEHDKGIMYKNPWTYGTKLRRRCVRGFFYMQPLENNDWNKRSKDKDDERSKRIHKTRKEAEDKDIARL</sequence>
<feature type="compositionally biased region" description="Basic and acidic residues" evidence="1">
    <location>
        <begin position="85"/>
        <end position="98"/>
    </location>
</feature>